<comment type="caution">
    <text evidence="1">The sequence shown here is derived from an EMBL/GenBank/DDBJ whole genome shotgun (WGS) entry which is preliminary data.</text>
</comment>
<name>A0A327Z3C1_9ACTN</name>
<dbReference type="Proteomes" id="UP000249341">
    <property type="component" value="Unassembled WGS sequence"/>
</dbReference>
<dbReference type="EMBL" id="QLMJ01000017">
    <property type="protein sequence ID" value="RAK29703.1"/>
    <property type="molecule type" value="Genomic_DNA"/>
</dbReference>
<protein>
    <submittedName>
        <fullName evidence="1">Uncharacterized protein</fullName>
    </submittedName>
</protein>
<gene>
    <name evidence="1" type="ORF">B0I29_11729</name>
</gene>
<proteinExistence type="predicted"/>
<accession>A0A327Z3C1</accession>
<evidence type="ECO:0000313" key="2">
    <source>
        <dbReference type="Proteomes" id="UP000249341"/>
    </source>
</evidence>
<keyword evidence="2" id="KW-1185">Reference proteome</keyword>
<evidence type="ECO:0000313" key="1">
    <source>
        <dbReference type="EMBL" id="RAK29703.1"/>
    </source>
</evidence>
<dbReference type="AlphaFoldDB" id="A0A327Z3C1"/>
<sequence>MPVREYSAADITVLDFDESVRRWPGMYFGSDPHLPTSVLTAVVIASLHPGPKVAPTGPLRDLDARPGTGSTLTYHLDPSFFTRSPLSAPTADLHAAGCCELPGQFHLTS</sequence>
<organism evidence="1 2">
    <name type="scientific">Actinoplanes lutulentus</name>
    <dbReference type="NCBI Taxonomy" id="1287878"/>
    <lineage>
        <taxon>Bacteria</taxon>
        <taxon>Bacillati</taxon>
        <taxon>Actinomycetota</taxon>
        <taxon>Actinomycetes</taxon>
        <taxon>Micromonosporales</taxon>
        <taxon>Micromonosporaceae</taxon>
        <taxon>Actinoplanes</taxon>
    </lineage>
</organism>
<reference evidence="1 2" key="1">
    <citation type="submission" date="2018-06" db="EMBL/GenBank/DDBJ databases">
        <title>Genomic Encyclopedia of Type Strains, Phase III (KMG-III): the genomes of soil and plant-associated and newly described type strains.</title>
        <authorList>
            <person name="Whitman W."/>
        </authorList>
    </citation>
    <scope>NUCLEOTIDE SEQUENCE [LARGE SCALE GENOMIC DNA]</scope>
    <source>
        <strain evidence="1 2">CGMCC 4.7090</strain>
    </source>
</reference>